<feature type="non-terminal residue" evidence="2">
    <location>
        <position position="1"/>
    </location>
</feature>
<dbReference type="EMBL" id="BMAR01000055">
    <property type="protein sequence ID" value="GFR51909.1"/>
    <property type="molecule type" value="Genomic_DNA"/>
</dbReference>
<accession>A0AAD3E3G1</accession>
<evidence type="ECO:0000256" key="1">
    <source>
        <dbReference type="SAM" id="MobiDB-lite"/>
    </source>
</evidence>
<protein>
    <submittedName>
        <fullName evidence="2">Uncharacterized protein</fullName>
    </submittedName>
</protein>
<dbReference type="Proteomes" id="UP001054857">
    <property type="component" value="Unassembled WGS sequence"/>
</dbReference>
<gene>
    <name evidence="2" type="ORF">Agub_g14393</name>
</gene>
<reference evidence="2 3" key="1">
    <citation type="journal article" date="2021" name="Sci. Rep.">
        <title>Genome sequencing of the multicellular alga Astrephomene provides insights into convergent evolution of germ-soma differentiation.</title>
        <authorList>
            <person name="Yamashita S."/>
            <person name="Yamamoto K."/>
            <person name="Matsuzaki R."/>
            <person name="Suzuki S."/>
            <person name="Yamaguchi H."/>
            <person name="Hirooka S."/>
            <person name="Minakuchi Y."/>
            <person name="Miyagishima S."/>
            <person name="Kawachi M."/>
            <person name="Toyoda A."/>
            <person name="Nozaki H."/>
        </authorList>
    </citation>
    <scope>NUCLEOTIDE SEQUENCE [LARGE SCALE GENOMIC DNA]</scope>
    <source>
        <strain evidence="2 3">NIES-4017</strain>
    </source>
</reference>
<feature type="compositionally biased region" description="Gly residues" evidence="1">
    <location>
        <begin position="20"/>
        <end position="32"/>
    </location>
</feature>
<feature type="compositionally biased region" description="Low complexity" evidence="1">
    <location>
        <begin position="33"/>
        <end position="55"/>
    </location>
</feature>
<name>A0AAD3E3G1_9CHLO</name>
<organism evidence="2 3">
    <name type="scientific">Astrephomene gubernaculifera</name>
    <dbReference type="NCBI Taxonomy" id="47775"/>
    <lineage>
        <taxon>Eukaryota</taxon>
        <taxon>Viridiplantae</taxon>
        <taxon>Chlorophyta</taxon>
        <taxon>core chlorophytes</taxon>
        <taxon>Chlorophyceae</taxon>
        <taxon>CS clade</taxon>
        <taxon>Chlamydomonadales</taxon>
        <taxon>Astrephomenaceae</taxon>
        <taxon>Astrephomene</taxon>
    </lineage>
</organism>
<evidence type="ECO:0000313" key="3">
    <source>
        <dbReference type="Proteomes" id="UP001054857"/>
    </source>
</evidence>
<comment type="caution">
    <text evidence="2">The sequence shown here is derived from an EMBL/GenBank/DDBJ whole genome shotgun (WGS) entry which is preliminary data.</text>
</comment>
<dbReference type="AlphaFoldDB" id="A0AAD3E3G1"/>
<proteinExistence type="predicted"/>
<keyword evidence="3" id="KW-1185">Reference proteome</keyword>
<feature type="region of interest" description="Disordered" evidence="1">
    <location>
        <begin position="17"/>
        <end position="67"/>
    </location>
</feature>
<feature type="non-terminal residue" evidence="2">
    <location>
        <position position="165"/>
    </location>
</feature>
<sequence length="165" mass="16326">GGPGGLAQLDQLAGLSLNGSGMGGGGGGGGGAAPSLARESLRSVRSVSSSSSSERGTSERVETASVKHFKGIPPRLVEMYRRRAQSAHWALAADTAALSRITSRRGSIENLAASRPMGLARQSAPPVTSMAAATAAAAAAAAGGSEARTPLLNKAHYVGSSSSKG</sequence>
<evidence type="ECO:0000313" key="2">
    <source>
        <dbReference type="EMBL" id="GFR51909.1"/>
    </source>
</evidence>